<evidence type="ECO:0000313" key="3">
    <source>
        <dbReference type="Proteomes" id="UP000230750"/>
    </source>
</evidence>
<evidence type="ECO:0000256" key="1">
    <source>
        <dbReference type="SAM" id="MobiDB-lite"/>
    </source>
</evidence>
<dbReference type="AlphaFoldDB" id="A0A2G8L299"/>
<dbReference type="InterPro" id="IPR039471">
    <property type="entry name" value="CXorf65-like"/>
</dbReference>
<dbReference type="Pfam" id="PF15874">
    <property type="entry name" value="Il2rg"/>
    <property type="match status" value="1"/>
</dbReference>
<reference evidence="2 3" key="1">
    <citation type="journal article" date="2017" name="PLoS Biol.">
        <title>The sea cucumber genome provides insights into morphological evolution and visceral regeneration.</title>
        <authorList>
            <person name="Zhang X."/>
            <person name="Sun L."/>
            <person name="Yuan J."/>
            <person name="Sun Y."/>
            <person name="Gao Y."/>
            <person name="Zhang L."/>
            <person name="Li S."/>
            <person name="Dai H."/>
            <person name="Hamel J.F."/>
            <person name="Liu C."/>
            <person name="Yu Y."/>
            <person name="Liu S."/>
            <person name="Lin W."/>
            <person name="Guo K."/>
            <person name="Jin S."/>
            <person name="Xu P."/>
            <person name="Storey K.B."/>
            <person name="Huan P."/>
            <person name="Zhang T."/>
            <person name="Zhou Y."/>
            <person name="Zhang J."/>
            <person name="Lin C."/>
            <person name="Li X."/>
            <person name="Xing L."/>
            <person name="Huo D."/>
            <person name="Sun M."/>
            <person name="Wang L."/>
            <person name="Mercier A."/>
            <person name="Li F."/>
            <person name="Yang H."/>
            <person name="Xiang J."/>
        </authorList>
    </citation>
    <scope>NUCLEOTIDE SEQUENCE [LARGE SCALE GENOMIC DNA]</scope>
    <source>
        <strain evidence="2">Shaxun</strain>
        <tissue evidence="2">Muscle</tissue>
    </source>
</reference>
<name>A0A2G8L299_STIJA</name>
<accession>A0A2G8L299</accession>
<dbReference type="PANTHER" id="PTHR33887">
    <property type="entry name" value="PB1 DOMAIN-CONTAINING PROTEIN"/>
    <property type="match status" value="1"/>
</dbReference>
<protein>
    <submittedName>
        <fullName evidence="2">Uncharacterized protein</fullName>
    </submittedName>
</protein>
<evidence type="ECO:0000313" key="2">
    <source>
        <dbReference type="EMBL" id="PIK54270.1"/>
    </source>
</evidence>
<dbReference type="Proteomes" id="UP000230750">
    <property type="component" value="Unassembled WGS sequence"/>
</dbReference>
<dbReference type="EMBL" id="MRZV01000256">
    <property type="protein sequence ID" value="PIK54270.1"/>
    <property type="molecule type" value="Genomic_DNA"/>
</dbReference>
<organism evidence="2 3">
    <name type="scientific">Stichopus japonicus</name>
    <name type="common">Sea cucumber</name>
    <dbReference type="NCBI Taxonomy" id="307972"/>
    <lineage>
        <taxon>Eukaryota</taxon>
        <taxon>Metazoa</taxon>
        <taxon>Echinodermata</taxon>
        <taxon>Eleutherozoa</taxon>
        <taxon>Echinozoa</taxon>
        <taxon>Holothuroidea</taxon>
        <taxon>Aspidochirotacea</taxon>
        <taxon>Aspidochirotida</taxon>
        <taxon>Stichopodidae</taxon>
        <taxon>Apostichopus</taxon>
    </lineage>
</organism>
<feature type="region of interest" description="Disordered" evidence="1">
    <location>
        <begin position="100"/>
        <end position="159"/>
    </location>
</feature>
<sequence>MVFITVRFGDDQSALFNPNCRNVNLLRDIKRKCDCNIEETFDLSDENGEVANLWSHPEDYGRNYLTERGNFILVRVERNEASEDDRVTYTPMLYGMENQTEFLDRLNPKPVKGGKQRRRGGADDSSSPKNDRRRGRQSSSQPPKKNPTPPTRSGVGVRK</sequence>
<comment type="caution">
    <text evidence="2">The sequence shown here is derived from an EMBL/GenBank/DDBJ whole genome shotgun (WGS) entry which is preliminary data.</text>
</comment>
<proteinExistence type="predicted"/>
<keyword evidence="3" id="KW-1185">Reference proteome</keyword>
<gene>
    <name evidence="2" type="ORF">BSL78_08843</name>
</gene>
<dbReference type="OrthoDB" id="2109241at2759"/>
<dbReference type="PANTHER" id="PTHR33887:SF5">
    <property type="entry name" value="PB1 DOMAIN-CONTAINING PROTEIN"/>
    <property type="match status" value="1"/>
</dbReference>